<proteinExistence type="predicted"/>
<feature type="transmembrane region" description="Helical" evidence="1">
    <location>
        <begin position="139"/>
        <end position="161"/>
    </location>
</feature>
<feature type="transmembrane region" description="Helical" evidence="1">
    <location>
        <begin position="350"/>
        <end position="371"/>
    </location>
</feature>
<keyword evidence="1" id="KW-0812">Transmembrane</keyword>
<name>A0ABY2SPD7_9HYPH</name>
<feature type="transmembrane region" description="Helical" evidence="1">
    <location>
        <begin position="378"/>
        <end position="401"/>
    </location>
</feature>
<evidence type="ECO:0000313" key="3">
    <source>
        <dbReference type="Proteomes" id="UP000305202"/>
    </source>
</evidence>
<feature type="transmembrane region" description="Helical" evidence="1">
    <location>
        <begin position="91"/>
        <end position="109"/>
    </location>
</feature>
<dbReference type="InterPro" id="IPR025686">
    <property type="entry name" value="Glucos_trans_II"/>
</dbReference>
<comment type="caution">
    <text evidence="2">The sequence shown here is derived from an EMBL/GenBank/DDBJ whole genome shotgun (WGS) entry which is preliminary data.</text>
</comment>
<feature type="transmembrane region" description="Helical" evidence="1">
    <location>
        <begin position="221"/>
        <end position="244"/>
    </location>
</feature>
<dbReference type="EMBL" id="SZPQ01000003">
    <property type="protein sequence ID" value="TKI07872.1"/>
    <property type="molecule type" value="Genomic_DNA"/>
</dbReference>
<protein>
    <recommendedName>
        <fullName evidence="4">Glucosyl transferase GtrII</fullName>
    </recommendedName>
</protein>
<dbReference type="Pfam" id="PF14264">
    <property type="entry name" value="Glucos_trans_II"/>
    <property type="match status" value="1"/>
</dbReference>
<keyword evidence="1" id="KW-1133">Transmembrane helix</keyword>
<keyword evidence="3" id="KW-1185">Reference proteome</keyword>
<feature type="transmembrane region" description="Helical" evidence="1">
    <location>
        <begin position="298"/>
        <end position="317"/>
    </location>
</feature>
<sequence>MEKISSVLDRIDLYLAARVAQARHEGFRLRELGVLIFIGAVCYGYFLTTFSLSIDNEAAALRHHPEIWVGQGRWFTFLVEKYLLQQPSVPFAPYVILIVAFAVSYAALLRAHGYRESWRTYLCYPVFCAFPTWWAIGTFYANIPALALGLMLISLGAYLYFGEGYSGNITVHHSIVKNSVIIGMLSCAIAAYQSLILMFAAYACGILLTRRLHTDGRMDTAPLKTLAMAICRLACLIILSLVLYEASNKLTQKFIMTDSGYIAKAFFNYTRTLKEPVTVLLAILREQAAIYGGATQRYGAALTINGLIIALASLAILRTRIAASWVNFILWLGVLFSPFALHLVTGGEPLPMRTLIPIAYVSWLSCIILLSARRTTSLLAGVMLIGWLQIKIIGVTSQYIASATLVQAHDRILAADIYSRIGELTADFNPDAPLKMDFYGRKHFSTVYANAWQGTMQGSFFSWSEDSIDRITNFMKVMGYPNIVIPSAAERKSLSLVFDKMPVYPAAGSVKKEGDIYLIRLSAAPDPVHGPCLVAPMP</sequence>
<feature type="transmembrane region" description="Helical" evidence="1">
    <location>
        <begin position="324"/>
        <end position="344"/>
    </location>
</feature>
<reference evidence="2 3" key="1">
    <citation type="submission" date="2019-04" db="EMBL/GenBank/DDBJ databases">
        <authorList>
            <person name="Li M."/>
            <person name="Gao C."/>
        </authorList>
    </citation>
    <scope>NUCLEOTIDE SEQUENCE [LARGE SCALE GENOMIC DNA]</scope>
    <source>
        <strain evidence="2 3">BGMRC 2031</strain>
    </source>
</reference>
<gene>
    <name evidence="2" type="ORF">FCN80_05400</name>
</gene>
<feature type="transmembrane region" description="Helical" evidence="1">
    <location>
        <begin position="181"/>
        <end position="209"/>
    </location>
</feature>
<accession>A0ABY2SPD7</accession>
<dbReference type="Proteomes" id="UP000305202">
    <property type="component" value="Unassembled WGS sequence"/>
</dbReference>
<dbReference type="RefSeq" id="WP_136988867.1">
    <property type="nucleotide sequence ID" value="NZ_SZPQ01000003.1"/>
</dbReference>
<feature type="transmembrane region" description="Helical" evidence="1">
    <location>
        <begin position="32"/>
        <end position="54"/>
    </location>
</feature>
<evidence type="ECO:0000313" key="2">
    <source>
        <dbReference type="EMBL" id="TKI07872.1"/>
    </source>
</evidence>
<evidence type="ECO:0000256" key="1">
    <source>
        <dbReference type="SAM" id="Phobius"/>
    </source>
</evidence>
<evidence type="ECO:0008006" key="4">
    <source>
        <dbReference type="Google" id="ProtNLM"/>
    </source>
</evidence>
<keyword evidence="1" id="KW-0472">Membrane</keyword>
<organism evidence="2 3">
    <name type="scientific">Martelella alba</name>
    <dbReference type="NCBI Taxonomy" id="2590451"/>
    <lineage>
        <taxon>Bacteria</taxon>
        <taxon>Pseudomonadati</taxon>
        <taxon>Pseudomonadota</taxon>
        <taxon>Alphaproteobacteria</taxon>
        <taxon>Hyphomicrobiales</taxon>
        <taxon>Aurantimonadaceae</taxon>
        <taxon>Martelella</taxon>
    </lineage>
</organism>